<gene>
    <name evidence="6" type="primary">107359281</name>
</gene>
<evidence type="ECO:0000256" key="1">
    <source>
        <dbReference type="ARBA" id="ARBA00004613"/>
    </source>
</evidence>
<reference evidence="7" key="1">
    <citation type="submission" date="2011-08" db="EMBL/GenBank/DDBJ databases">
        <authorList>
            <person name="Rombauts S."/>
        </authorList>
    </citation>
    <scope>NUCLEOTIDE SEQUENCE</scope>
    <source>
        <strain evidence="7">London</strain>
    </source>
</reference>
<keyword evidence="3" id="KW-0964">Secreted</keyword>
<dbReference type="Gene3D" id="2.60.40.770">
    <property type="match status" value="1"/>
</dbReference>
<dbReference type="AlphaFoldDB" id="T1JYW9"/>
<accession>T1JYW9</accession>
<protein>
    <recommendedName>
        <fullName evidence="5">MD-2-related lipid-recognition domain-containing protein</fullName>
    </recommendedName>
</protein>
<evidence type="ECO:0000259" key="5">
    <source>
        <dbReference type="SMART" id="SM00737"/>
    </source>
</evidence>
<feature type="chain" id="PRO_5004580785" description="MD-2-related lipid-recognition domain-containing protein" evidence="4">
    <location>
        <begin position="23"/>
        <end position="199"/>
    </location>
</feature>
<dbReference type="SMART" id="SM00737">
    <property type="entry name" value="ML"/>
    <property type="match status" value="1"/>
</dbReference>
<keyword evidence="4" id="KW-0732">Signal</keyword>
<evidence type="ECO:0000313" key="7">
    <source>
        <dbReference type="Proteomes" id="UP000015104"/>
    </source>
</evidence>
<dbReference type="OrthoDB" id="4937502at2759"/>
<proteinExistence type="inferred from homology"/>
<dbReference type="Pfam" id="PF02221">
    <property type="entry name" value="E1_DerP2_DerF2"/>
    <property type="match status" value="1"/>
</dbReference>
<dbReference type="EMBL" id="CAEY01001109">
    <property type="status" value="NOT_ANNOTATED_CDS"/>
    <property type="molecule type" value="Genomic_DNA"/>
</dbReference>
<comment type="subcellular location">
    <subcellularLocation>
        <location evidence="1">Secreted</location>
    </subcellularLocation>
</comment>
<name>T1JYW9_TETUR</name>
<dbReference type="SUPFAM" id="SSF81296">
    <property type="entry name" value="E set domains"/>
    <property type="match status" value="1"/>
</dbReference>
<reference evidence="6" key="2">
    <citation type="submission" date="2015-06" db="UniProtKB">
        <authorList>
            <consortium name="EnsemblMetazoa"/>
        </authorList>
    </citation>
    <scope>IDENTIFICATION</scope>
</reference>
<feature type="domain" description="MD-2-related lipid-recognition" evidence="5">
    <location>
        <begin position="27"/>
        <end position="151"/>
    </location>
</feature>
<keyword evidence="7" id="KW-1185">Reference proteome</keyword>
<dbReference type="EnsemblMetazoa" id="tetur03g01850.1">
    <property type="protein sequence ID" value="tetur03g01850.1"/>
    <property type="gene ID" value="tetur03g01850"/>
</dbReference>
<evidence type="ECO:0000256" key="4">
    <source>
        <dbReference type="SAM" id="SignalP"/>
    </source>
</evidence>
<evidence type="ECO:0000313" key="6">
    <source>
        <dbReference type="EnsemblMetazoa" id="tetur03g01850.1"/>
    </source>
</evidence>
<dbReference type="eggNOG" id="KOG4063">
    <property type="taxonomic scope" value="Eukaryota"/>
</dbReference>
<evidence type="ECO:0000256" key="2">
    <source>
        <dbReference type="ARBA" id="ARBA00006370"/>
    </source>
</evidence>
<organism evidence="6 7">
    <name type="scientific">Tetranychus urticae</name>
    <name type="common">Two-spotted spider mite</name>
    <dbReference type="NCBI Taxonomy" id="32264"/>
    <lineage>
        <taxon>Eukaryota</taxon>
        <taxon>Metazoa</taxon>
        <taxon>Ecdysozoa</taxon>
        <taxon>Arthropoda</taxon>
        <taxon>Chelicerata</taxon>
        <taxon>Arachnida</taxon>
        <taxon>Acari</taxon>
        <taxon>Acariformes</taxon>
        <taxon>Trombidiformes</taxon>
        <taxon>Prostigmata</taxon>
        <taxon>Eleutherengona</taxon>
        <taxon>Raphignathae</taxon>
        <taxon>Tetranychoidea</taxon>
        <taxon>Tetranychidae</taxon>
        <taxon>Tetranychus</taxon>
    </lineage>
</organism>
<evidence type="ECO:0000256" key="3">
    <source>
        <dbReference type="ARBA" id="ARBA00022525"/>
    </source>
</evidence>
<feature type="signal peptide" evidence="4">
    <location>
        <begin position="1"/>
        <end position="22"/>
    </location>
</feature>
<sequence>MQQFTLISSFLFILCINHQCFCLKLNFSPCGGKVLELRLFGCRNDSEPCLMERGIKGRLEVDFEAPFDSDYVYADVSQRTNSFLPVSIPLPIVDRDACTNHGLTCPIVKGKKYNYFYEFYVDPRLPNIKGDYYLTLSSYWGYTIGCVNIPMQMADNQLIVKHDDSLESEGPDQDQQFDNNIDSSEQQHKDFSSTWFHLF</sequence>
<dbReference type="InterPro" id="IPR003172">
    <property type="entry name" value="ML_dom"/>
</dbReference>
<dbReference type="FunFam" id="2.60.40.770:FF:000001">
    <property type="entry name" value="NPC intracellular cholesterol transporter 2"/>
    <property type="match status" value="1"/>
</dbReference>
<dbReference type="HOGENOM" id="CLU_109192_0_0_1"/>
<comment type="similarity">
    <text evidence="2">Belongs to the NPC2 family.</text>
</comment>
<dbReference type="GO" id="GO:0005576">
    <property type="term" value="C:extracellular region"/>
    <property type="evidence" value="ECO:0007669"/>
    <property type="project" value="UniProtKB-SubCell"/>
</dbReference>
<dbReference type="InterPro" id="IPR014756">
    <property type="entry name" value="Ig_E-set"/>
</dbReference>
<dbReference type="Proteomes" id="UP000015104">
    <property type="component" value="Unassembled WGS sequence"/>
</dbReference>